<dbReference type="GO" id="GO:0005789">
    <property type="term" value="C:endoplasmic reticulum membrane"/>
    <property type="evidence" value="ECO:0007669"/>
    <property type="project" value="UniProtKB-SubCell"/>
</dbReference>
<dbReference type="PANTHER" id="PTHR22760">
    <property type="entry name" value="GLYCOSYLTRANSFERASE"/>
    <property type="match status" value="1"/>
</dbReference>
<proteinExistence type="inferred from homology"/>
<evidence type="ECO:0000256" key="3">
    <source>
        <dbReference type="ARBA" id="ARBA00022676"/>
    </source>
</evidence>
<dbReference type="GO" id="GO:0000026">
    <property type="term" value="F:alpha-1,2-mannosyltransferase activity"/>
    <property type="evidence" value="ECO:0007669"/>
    <property type="project" value="TreeGrafter"/>
</dbReference>
<dbReference type="PANTHER" id="PTHR22760:SF4">
    <property type="entry name" value="GPI MANNOSYLTRANSFERASE 3"/>
    <property type="match status" value="1"/>
</dbReference>
<dbReference type="EMBL" id="QEAM01000587">
    <property type="protein sequence ID" value="TPX38674.1"/>
    <property type="molecule type" value="Genomic_DNA"/>
</dbReference>
<feature type="transmembrane region" description="Helical" evidence="10">
    <location>
        <begin position="361"/>
        <end position="381"/>
    </location>
</feature>
<feature type="transmembrane region" description="Helical" evidence="10">
    <location>
        <begin position="306"/>
        <end position="323"/>
    </location>
</feature>
<keyword evidence="3 10" id="KW-0328">Glycosyltransferase</keyword>
<evidence type="ECO:0000256" key="7">
    <source>
        <dbReference type="ARBA" id="ARBA00022989"/>
    </source>
</evidence>
<dbReference type="AlphaFoldDB" id="A0A507CK68"/>
<evidence type="ECO:0000313" key="12">
    <source>
        <dbReference type="Proteomes" id="UP000320475"/>
    </source>
</evidence>
<feature type="transmembrane region" description="Helical" evidence="10">
    <location>
        <begin position="187"/>
        <end position="210"/>
    </location>
</feature>
<evidence type="ECO:0000256" key="9">
    <source>
        <dbReference type="ARBA" id="ARBA00024708"/>
    </source>
</evidence>
<evidence type="ECO:0000313" key="11">
    <source>
        <dbReference type="EMBL" id="TPX38674.1"/>
    </source>
</evidence>
<dbReference type="GO" id="GO:0006506">
    <property type="term" value="P:GPI anchor biosynthetic process"/>
    <property type="evidence" value="ECO:0007669"/>
    <property type="project" value="TreeGrafter"/>
</dbReference>
<reference evidence="11 12" key="1">
    <citation type="journal article" date="2019" name="Sci. Rep.">
        <title>Comparative genomics of chytrid fungi reveal insights into the obligate biotrophic and pathogenic lifestyle of Synchytrium endobioticum.</title>
        <authorList>
            <person name="van de Vossenberg B.T.L.H."/>
            <person name="Warris S."/>
            <person name="Nguyen H.D.T."/>
            <person name="van Gent-Pelzer M.P.E."/>
            <person name="Joly D.L."/>
            <person name="van de Geest H.C."/>
            <person name="Bonants P.J.M."/>
            <person name="Smith D.S."/>
            <person name="Levesque C.A."/>
            <person name="van der Lee T.A.J."/>
        </authorList>
    </citation>
    <scope>NUCLEOTIDE SEQUENCE [LARGE SCALE GENOMIC DNA]</scope>
    <source>
        <strain evidence="11 12">LEV6574</strain>
    </source>
</reference>
<sequence>MGKKNGISAKSHQPDRDNSLVLPLLVAFRIFNALFVQTYFDPDEYWQSVEVSHYLAYGYGHLTWEWRPENSIRSILHPLVYAGVYRTLDAICSILGVTSDDWIILGPRVFQGILAAVGEWSIFRLTGKMFDQRTAYWTLFNMVTSWFWFYAGVRTYSNSMEAVLTWIGLYYWPWSNSPARPTSITKALILAALACVIRPPGIIFWSFLGWDLLRRSTSKSQLVLQAATIGGCILGLNTILDYWFYKKWTCTFYNFLRLNVVEGVSSYYGTHPWHWYATQGIPVVMGTHLLAVIYTVLHPTVRSHRNSLASAAGYTILIYSLLPHKEFRFLLPLLGPAMMLGGHGLSTWYDSPTRVKKWVKMVIVVLVIVIPNVLAAIYFAAMHKGGPIQVIDYLRKNKENVQDVVFLMPCHSTPFYSSLHTPIPMRFLTCEPPLRVERKQYYRDENTLFYQSTENFIVSFFHRQIGNTTAPWKVMYPHRDEVPAPKQSYSIKRYKWPSHLVMFECVESEMVKALRGSDYVRCARFFNGYFTDDPRQRGDVIVWCRPADAS</sequence>
<dbReference type="VEuPathDB" id="FungiDB:SeMB42_g05200"/>
<comment type="similarity">
    <text evidence="2">Belongs to the glycosyltransferase 22 family. PIGB subfamily.</text>
</comment>
<accession>A0A507CK68</accession>
<feature type="transmembrane region" description="Helical" evidence="10">
    <location>
        <begin position="222"/>
        <end position="245"/>
    </location>
</feature>
<evidence type="ECO:0000256" key="6">
    <source>
        <dbReference type="ARBA" id="ARBA00022824"/>
    </source>
</evidence>
<keyword evidence="8 10" id="KW-0472">Membrane</keyword>
<gene>
    <name evidence="11" type="ORF">SeLEV6574_g07696</name>
</gene>
<comment type="caution">
    <text evidence="11">The sequence shown here is derived from an EMBL/GenBank/DDBJ whole genome shotgun (WGS) entry which is preliminary data.</text>
</comment>
<dbReference type="InterPro" id="IPR005599">
    <property type="entry name" value="GPI_mannosylTrfase"/>
</dbReference>
<keyword evidence="7 10" id="KW-1133">Transmembrane helix</keyword>
<feature type="transmembrane region" description="Helical" evidence="10">
    <location>
        <begin position="134"/>
        <end position="151"/>
    </location>
</feature>
<keyword evidence="5 10" id="KW-0812">Transmembrane</keyword>
<comment type="subcellular location">
    <subcellularLocation>
        <location evidence="1 10">Endoplasmic reticulum membrane</location>
        <topology evidence="1 10">Multi-pass membrane protein</topology>
    </subcellularLocation>
</comment>
<dbReference type="Proteomes" id="UP000320475">
    <property type="component" value="Unassembled WGS sequence"/>
</dbReference>
<evidence type="ECO:0000256" key="4">
    <source>
        <dbReference type="ARBA" id="ARBA00022679"/>
    </source>
</evidence>
<evidence type="ECO:0000256" key="5">
    <source>
        <dbReference type="ARBA" id="ARBA00022692"/>
    </source>
</evidence>
<dbReference type="EC" id="2.4.1.-" evidence="10"/>
<dbReference type="OrthoDB" id="416834at2759"/>
<evidence type="ECO:0000256" key="8">
    <source>
        <dbReference type="ARBA" id="ARBA00023136"/>
    </source>
</evidence>
<organism evidence="11 12">
    <name type="scientific">Synchytrium endobioticum</name>
    <dbReference type="NCBI Taxonomy" id="286115"/>
    <lineage>
        <taxon>Eukaryota</taxon>
        <taxon>Fungi</taxon>
        <taxon>Fungi incertae sedis</taxon>
        <taxon>Chytridiomycota</taxon>
        <taxon>Chytridiomycota incertae sedis</taxon>
        <taxon>Chytridiomycetes</taxon>
        <taxon>Synchytriales</taxon>
        <taxon>Synchytriaceae</taxon>
        <taxon>Synchytrium</taxon>
    </lineage>
</organism>
<dbReference type="Pfam" id="PF03901">
    <property type="entry name" value="Glyco_transf_22"/>
    <property type="match status" value="1"/>
</dbReference>
<name>A0A507CK68_9FUNG</name>
<keyword evidence="4" id="KW-0808">Transferase</keyword>
<feature type="transmembrane region" description="Helical" evidence="10">
    <location>
        <begin position="329"/>
        <end position="349"/>
    </location>
</feature>
<keyword evidence="6 10" id="KW-0256">Endoplasmic reticulum</keyword>
<evidence type="ECO:0000256" key="10">
    <source>
        <dbReference type="RuleBase" id="RU363075"/>
    </source>
</evidence>
<feature type="transmembrane region" description="Helical" evidence="10">
    <location>
        <begin position="273"/>
        <end position="294"/>
    </location>
</feature>
<evidence type="ECO:0000256" key="1">
    <source>
        <dbReference type="ARBA" id="ARBA00004477"/>
    </source>
</evidence>
<evidence type="ECO:0000256" key="2">
    <source>
        <dbReference type="ARBA" id="ARBA00006065"/>
    </source>
</evidence>
<comment type="function">
    <text evidence="9">Mannosyltransferase involved in glycosylphosphatidylinositol-anchor biosynthesis. Transfers the third mannose to Man2-GlcN-acyl-PI during GPI precursor assembly.</text>
</comment>
<protein>
    <recommendedName>
        <fullName evidence="10">Mannosyltransferase</fullName>
        <ecNumber evidence="10">2.4.1.-</ecNumber>
    </recommendedName>
</protein>